<evidence type="ECO:0000256" key="1">
    <source>
        <dbReference type="SAM" id="Phobius"/>
    </source>
</evidence>
<sequence>MFSMPTSFADFSIKCLKTLPYVAVINGVIFGTIGLYFSYSASAFSERSVVQEVQVVSVESRRSDNGTVYRPILKAHQNDGTSITYSGSAWVSPKPHKDGDIVDGRVDWTTGEIRSVGMMKFHTSMGKTISAVGGICFFLGAFYLWRKRTRS</sequence>
<keyword evidence="1" id="KW-0812">Transmembrane</keyword>
<keyword evidence="1" id="KW-0472">Membrane</keyword>
<feature type="transmembrane region" description="Helical" evidence="1">
    <location>
        <begin position="21"/>
        <end position="39"/>
    </location>
</feature>
<feature type="transmembrane region" description="Helical" evidence="1">
    <location>
        <begin position="128"/>
        <end position="145"/>
    </location>
</feature>
<organism evidence="2 3">
    <name type="scientific">Shimia litoralis</name>
    <dbReference type="NCBI Taxonomy" id="420403"/>
    <lineage>
        <taxon>Bacteria</taxon>
        <taxon>Pseudomonadati</taxon>
        <taxon>Pseudomonadota</taxon>
        <taxon>Alphaproteobacteria</taxon>
        <taxon>Rhodobacterales</taxon>
        <taxon>Roseobacteraceae</taxon>
    </lineage>
</organism>
<evidence type="ECO:0008006" key="4">
    <source>
        <dbReference type="Google" id="ProtNLM"/>
    </source>
</evidence>
<keyword evidence="3" id="KW-1185">Reference proteome</keyword>
<name>A0A4U7MSD3_9RHOB</name>
<evidence type="ECO:0000313" key="3">
    <source>
        <dbReference type="Proteomes" id="UP000306575"/>
    </source>
</evidence>
<proteinExistence type="predicted"/>
<dbReference type="Proteomes" id="UP000306575">
    <property type="component" value="Unassembled WGS sequence"/>
</dbReference>
<dbReference type="RefSeq" id="WP_138017468.1">
    <property type="nucleotide sequence ID" value="NZ_SULI01000034.1"/>
</dbReference>
<protein>
    <recommendedName>
        <fullName evidence="4">DUF3592 domain-containing protein</fullName>
    </recommendedName>
</protein>
<accession>A0A4U7MSD3</accession>
<reference evidence="2 3" key="1">
    <citation type="submission" date="2019-04" db="EMBL/GenBank/DDBJ databases">
        <title>Genome sequence of Pelagicola litoralis CL-ES2.</title>
        <authorList>
            <person name="Cao J."/>
        </authorList>
    </citation>
    <scope>NUCLEOTIDE SEQUENCE [LARGE SCALE GENOMIC DNA]</scope>
    <source>
        <strain evidence="2 3">CL-ES2</strain>
    </source>
</reference>
<dbReference type="EMBL" id="SULI01000034">
    <property type="protein sequence ID" value="TKZ15890.1"/>
    <property type="molecule type" value="Genomic_DNA"/>
</dbReference>
<comment type="caution">
    <text evidence="2">The sequence shown here is derived from an EMBL/GenBank/DDBJ whole genome shotgun (WGS) entry which is preliminary data.</text>
</comment>
<evidence type="ECO:0000313" key="2">
    <source>
        <dbReference type="EMBL" id="TKZ15890.1"/>
    </source>
</evidence>
<dbReference type="OrthoDB" id="7853777at2"/>
<gene>
    <name evidence="2" type="ORF">FAP39_16415</name>
</gene>
<keyword evidence="1" id="KW-1133">Transmembrane helix</keyword>
<dbReference type="AlphaFoldDB" id="A0A4U7MSD3"/>